<evidence type="ECO:0000259" key="9">
    <source>
        <dbReference type="Pfam" id="PF01266"/>
    </source>
</evidence>
<dbReference type="InterPro" id="IPR023209">
    <property type="entry name" value="DAO"/>
</dbReference>
<dbReference type="PANTHER" id="PTHR11530">
    <property type="entry name" value="D-AMINO ACID OXIDASE"/>
    <property type="match status" value="1"/>
</dbReference>
<dbReference type="GO" id="GO:0003884">
    <property type="term" value="F:D-amino-acid oxidase activity"/>
    <property type="evidence" value="ECO:0007669"/>
    <property type="project" value="UniProtKB-EC"/>
</dbReference>
<organism evidence="10 11">
    <name type="scientific">Fodinibius salinus</name>
    <dbReference type="NCBI Taxonomy" id="860790"/>
    <lineage>
        <taxon>Bacteria</taxon>
        <taxon>Pseudomonadati</taxon>
        <taxon>Balneolota</taxon>
        <taxon>Balneolia</taxon>
        <taxon>Balneolales</taxon>
        <taxon>Balneolaceae</taxon>
        <taxon>Fodinibius</taxon>
    </lineage>
</organism>
<dbReference type="Proteomes" id="UP000324595">
    <property type="component" value="Unassembled WGS sequence"/>
</dbReference>
<dbReference type="Gene3D" id="3.30.9.10">
    <property type="entry name" value="D-Amino Acid Oxidase, subunit A, domain 2"/>
    <property type="match status" value="1"/>
</dbReference>
<dbReference type="EC" id="1.4.3.3" evidence="6"/>
<evidence type="ECO:0000256" key="1">
    <source>
        <dbReference type="ARBA" id="ARBA00001974"/>
    </source>
</evidence>
<protein>
    <recommendedName>
        <fullName evidence="7">D-amino-acid oxidase</fullName>
        <ecNumber evidence="6">1.4.3.3</ecNumber>
    </recommendedName>
</protein>
<dbReference type="GO" id="GO:0005737">
    <property type="term" value="C:cytoplasm"/>
    <property type="evidence" value="ECO:0007669"/>
    <property type="project" value="TreeGrafter"/>
</dbReference>
<keyword evidence="3" id="KW-0285">Flavoprotein</keyword>
<comment type="catalytic activity">
    <reaction evidence="8">
        <text>a D-alpha-amino acid + O2 + H2O = a 2-oxocarboxylate + H2O2 + NH4(+)</text>
        <dbReference type="Rhea" id="RHEA:21816"/>
        <dbReference type="ChEBI" id="CHEBI:15377"/>
        <dbReference type="ChEBI" id="CHEBI:15379"/>
        <dbReference type="ChEBI" id="CHEBI:16240"/>
        <dbReference type="ChEBI" id="CHEBI:28938"/>
        <dbReference type="ChEBI" id="CHEBI:35179"/>
        <dbReference type="ChEBI" id="CHEBI:59871"/>
        <dbReference type="EC" id="1.4.3.3"/>
    </reaction>
    <physiologicalReaction direction="left-to-right" evidence="8">
        <dbReference type="Rhea" id="RHEA:21817"/>
    </physiologicalReaction>
</comment>
<accession>A0A5D3YQF1</accession>
<dbReference type="GO" id="GO:0019478">
    <property type="term" value="P:D-amino acid catabolic process"/>
    <property type="evidence" value="ECO:0007669"/>
    <property type="project" value="TreeGrafter"/>
</dbReference>
<evidence type="ECO:0000256" key="7">
    <source>
        <dbReference type="ARBA" id="ARBA00039751"/>
    </source>
</evidence>
<evidence type="ECO:0000256" key="2">
    <source>
        <dbReference type="ARBA" id="ARBA00006730"/>
    </source>
</evidence>
<dbReference type="PANTHER" id="PTHR11530:SF11">
    <property type="entry name" value="D-ASPARTATE OXIDASE"/>
    <property type="match status" value="1"/>
</dbReference>
<comment type="cofactor">
    <cofactor evidence="1">
        <name>FAD</name>
        <dbReference type="ChEBI" id="CHEBI:57692"/>
    </cofactor>
</comment>
<dbReference type="RefSeq" id="WP_148898192.1">
    <property type="nucleotide sequence ID" value="NZ_VNHY01000001.1"/>
</dbReference>
<dbReference type="Pfam" id="PF01266">
    <property type="entry name" value="DAO"/>
    <property type="match status" value="1"/>
</dbReference>
<keyword evidence="5" id="KW-0560">Oxidoreductase</keyword>
<keyword evidence="4" id="KW-0274">FAD</keyword>
<reference evidence="10 11" key="1">
    <citation type="submission" date="2019-07" db="EMBL/GenBank/DDBJ databases">
        <title>Genomic Encyclopedia of Archaeal and Bacterial Type Strains, Phase II (KMG-II): from individual species to whole genera.</title>
        <authorList>
            <person name="Goeker M."/>
        </authorList>
    </citation>
    <scope>NUCLEOTIDE SEQUENCE [LARGE SCALE GENOMIC DNA]</scope>
    <source>
        <strain evidence="10 11">DSM 21935</strain>
    </source>
</reference>
<feature type="domain" description="FAD dependent oxidoreductase" evidence="9">
    <location>
        <begin position="5"/>
        <end position="362"/>
    </location>
</feature>
<comment type="caution">
    <text evidence="10">The sequence shown here is derived from an EMBL/GenBank/DDBJ whole genome shotgun (WGS) entry which is preliminary data.</text>
</comment>
<evidence type="ECO:0000313" key="10">
    <source>
        <dbReference type="EMBL" id="TYP95528.1"/>
    </source>
</evidence>
<sequence>MSEQIIIIGSGVSGITTALTLQLLGYDTTIYTEKVITDISNKNEHPKFASLFPSASVIPHSVYSDQLKKLFKRSQSIFYELRKLAFPGITINKHYELWESKPNRPDYCNWMLNYEAVSDTDIENIPHRPPVDNLYGWSFNCIFADWSLYMPALLDTYLQNGGTIRQKKITRKIISDLPAETIINCSGTGSPSLFDDPSDKQLVVRGHLLHKADAPLLTNPNGEVVSYNYTPKPAIYSDSKGKAADVYCYPRKDGWILGGSRQVGTLGSEEWQVSDNYHEIEGIRFPKQIVDLNSEIIKTLFDTELSIKDELTPAVGYRYIRNKKDGLRLESETVSNKKVIHNYGHGGAGVTLSWGCALTISEQLLSQEIDSAHDVLLSEIKKVVPVNSS</sequence>
<evidence type="ECO:0000256" key="6">
    <source>
        <dbReference type="ARBA" id="ARBA00039101"/>
    </source>
</evidence>
<dbReference type="EMBL" id="VNHY01000001">
    <property type="protein sequence ID" value="TYP95528.1"/>
    <property type="molecule type" value="Genomic_DNA"/>
</dbReference>
<evidence type="ECO:0000256" key="4">
    <source>
        <dbReference type="ARBA" id="ARBA00022827"/>
    </source>
</evidence>
<dbReference type="Gene3D" id="3.40.50.720">
    <property type="entry name" value="NAD(P)-binding Rossmann-like Domain"/>
    <property type="match status" value="1"/>
</dbReference>
<dbReference type="InterPro" id="IPR006076">
    <property type="entry name" value="FAD-dep_OxRdtase"/>
</dbReference>
<dbReference type="AlphaFoldDB" id="A0A5D3YQF1"/>
<comment type="similarity">
    <text evidence="2">Belongs to the DAMOX/DASOX family.</text>
</comment>
<evidence type="ECO:0000256" key="5">
    <source>
        <dbReference type="ARBA" id="ARBA00023002"/>
    </source>
</evidence>
<evidence type="ECO:0000313" key="11">
    <source>
        <dbReference type="Proteomes" id="UP000324595"/>
    </source>
</evidence>
<dbReference type="SUPFAM" id="SSF51971">
    <property type="entry name" value="Nucleotide-binding domain"/>
    <property type="match status" value="1"/>
</dbReference>
<keyword evidence="11" id="KW-1185">Reference proteome</keyword>
<dbReference type="OrthoDB" id="246701at2"/>
<evidence type="ECO:0000256" key="3">
    <source>
        <dbReference type="ARBA" id="ARBA00022630"/>
    </source>
</evidence>
<dbReference type="InterPro" id="IPR006181">
    <property type="entry name" value="D-amino_acid_oxidase_CS"/>
</dbReference>
<dbReference type="GO" id="GO:0071949">
    <property type="term" value="F:FAD binding"/>
    <property type="evidence" value="ECO:0007669"/>
    <property type="project" value="InterPro"/>
</dbReference>
<proteinExistence type="inferred from homology"/>
<name>A0A5D3YQF1_9BACT</name>
<gene>
    <name evidence="10" type="ORF">LX73_0836</name>
</gene>
<dbReference type="PROSITE" id="PS00677">
    <property type="entry name" value="DAO"/>
    <property type="match status" value="1"/>
</dbReference>
<evidence type="ECO:0000256" key="8">
    <source>
        <dbReference type="ARBA" id="ARBA00049547"/>
    </source>
</evidence>